<dbReference type="AlphaFoldDB" id="A0A512NDE4"/>
<gene>
    <name evidence="1" type="ORF">RSO01_41360</name>
</gene>
<evidence type="ECO:0000313" key="2">
    <source>
        <dbReference type="Proteomes" id="UP000321058"/>
    </source>
</evidence>
<reference evidence="1 2" key="1">
    <citation type="submission" date="2019-07" db="EMBL/GenBank/DDBJ databases">
        <title>Whole genome shotgun sequence of Reyranella soli NBRC 108950.</title>
        <authorList>
            <person name="Hosoyama A."/>
            <person name="Uohara A."/>
            <person name="Ohji S."/>
            <person name="Ichikawa N."/>
        </authorList>
    </citation>
    <scope>NUCLEOTIDE SEQUENCE [LARGE SCALE GENOMIC DNA]</scope>
    <source>
        <strain evidence="1 2">NBRC 108950</strain>
    </source>
</reference>
<keyword evidence="2" id="KW-1185">Reference proteome</keyword>
<sequence>MKFEITFKRGGTLRMTTLDAAPKTAAAVKAEAPIETMVYQARWSGREVAMPVNFKHKPPRENQSIRANIGDVIYFQEWPDAYDRSGFENIGIFYGAEIVREWRGDAPVNVFGRIDPAQYDLLREIGDRVWRQGGEQITIRSVED</sequence>
<organism evidence="1 2">
    <name type="scientific">Reyranella soli</name>
    <dbReference type="NCBI Taxonomy" id="1230389"/>
    <lineage>
        <taxon>Bacteria</taxon>
        <taxon>Pseudomonadati</taxon>
        <taxon>Pseudomonadota</taxon>
        <taxon>Alphaproteobacteria</taxon>
        <taxon>Hyphomicrobiales</taxon>
        <taxon>Reyranellaceae</taxon>
        <taxon>Reyranella</taxon>
    </lineage>
</organism>
<dbReference type="OrthoDB" id="8479268at2"/>
<name>A0A512NDE4_9HYPH</name>
<dbReference type="Proteomes" id="UP000321058">
    <property type="component" value="Unassembled WGS sequence"/>
</dbReference>
<evidence type="ECO:0008006" key="3">
    <source>
        <dbReference type="Google" id="ProtNLM"/>
    </source>
</evidence>
<protein>
    <recommendedName>
        <fullName evidence="3">DUF3830 domain-containing protein</fullName>
    </recommendedName>
</protein>
<proteinExistence type="predicted"/>
<comment type="caution">
    <text evidence="1">The sequence shown here is derived from an EMBL/GenBank/DDBJ whole genome shotgun (WGS) entry which is preliminary data.</text>
</comment>
<evidence type="ECO:0000313" key="1">
    <source>
        <dbReference type="EMBL" id="GEP56970.1"/>
    </source>
</evidence>
<dbReference type="Gene3D" id="2.40.100.20">
    <property type="match status" value="1"/>
</dbReference>
<dbReference type="InterPro" id="IPR024532">
    <property type="entry name" value="DUF3830"/>
</dbReference>
<dbReference type="InterPro" id="IPR029000">
    <property type="entry name" value="Cyclophilin-like_dom_sf"/>
</dbReference>
<accession>A0A512NDE4</accession>
<dbReference type="RefSeq" id="WP_147151347.1">
    <property type="nucleotide sequence ID" value="NZ_BKAJ01000073.1"/>
</dbReference>
<dbReference type="Pfam" id="PF12903">
    <property type="entry name" value="DUF3830"/>
    <property type="match status" value="1"/>
</dbReference>
<dbReference type="EMBL" id="BKAJ01000073">
    <property type="protein sequence ID" value="GEP56970.1"/>
    <property type="molecule type" value="Genomic_DNA"/>
</dbReference>
<dbReference type="SUPFAM" id="SSF50891">
    <property type="entry name" value="Cyclophilin-like"/>
    <property type="match status" value="1"/>
</dbReference>